<sequence>MRGPVTGTAIVLAAGALLTAAMTTATASPPTTATAQPRAGTSPSHTGPSQPVLVDCLWNRTVRPGDFILACGDGNSRLTGLHWTKWGPEGATAVGTNMVNDCKPYCAAGSFHAYPVTVRLDGPQPWKKHPDVQRYSRMSLTYSEGRPEGYKQVMTYPLWD</sequence>
<gene>
    <name evidence="3" type="ORF">AQJ11_08615</name>
</gene>
<dbReference type="EMBL" id="LMWP01000007">
    <property type="protein sequence ID" value="KUN31175.1"/>
    <property type="molecule type" value="Genomic_DNA"/>
</dbReference>
<evidence type="ECO:0000313" key="4">
    <source>
        <dbReference type="Proteomes" id="UP000053398"/>
    </source>
</evidence>
<evidence type="ECO:0000256" key="2">
    <source>
        <dbReference type="SAM" id="SignalP"/>
    </source>
</evidence>
<protein>
    <recommendedName>
        <fullName evidence="5">Secreted protein</fullName>
    </recommendedName>
</protein>
<feature type="compositionally biased region" description="Low complexity" evidence="1">
    <location>
        <begin position="28"/>
        <end position="41"/>
    </location>
</feature>
<feature type="region of interest" description="Disordered" evidence="1">
    <location>
        <begin position="28"/>
        <end position="49"/>
    </location>
</feature>
<feature type="chain" id="PRO_5007103942" description="Secreted protein" evidence="2">
    <location>
        <begin position="28"/>
        <end position="160"/>
    </location>
</feature>
<organism evidence="3 4">
    <name type="scientific">Streptomyces corchorusii</name>
    <name type="common">Streptomyces chibaensis</name>
    <dbReference type="NCBI Taxonomy" id="1903"/>
    <lineage>
        <taxon>Bacteria</taxon>
        <taxon>Bacillati</taxon>
        <taxon>Actinomycetota</taxon>
        <taxon>Actinomycetes</taxon>
        <taxon>Kitasatosporales</taxon>
        <taxon>Streptomycetaceae</taxon>
        <taxon>Streptomyces</taxon>
    </lineage>
</organism>
<dbReference type="Proteomes" id="UP000053398">
    <property type="component" value="Unassembled WGS sequence"/>
</dbReference>
<dbReference type="AlphaFoldDB" id="A0A101QJP0"/>
<comment type="caution">
    <text evidence="3">The sequence shown here is derived from an EMBL/GenBank/DDBJ whole genome shotgun (WGS) entry which is preliminary data.</text>
</comment>
<reference evidence="3 4" key="1">
    <citation type="submission" date="2015-10" db="EMBL/GenBank/DDBJ databases">
        <title>Draft genome sequence of Streptomyces corchorusii DSM 40340, type strain for the species Streptomyces corchorusii.</title>
        <authorList>
            <person name="Ruckert C."/>
            <person name="Winkler A."/>
            <person name="Kalinowski J."/>
            <person name="Kampfer P."/>
            <person name="Glaeser S."/>
        </authorList>
    </citation>
    <scope>NUCLEOTIDE SEQUENCE [LARGE SCALE GENOMIC DNA]</scope>
    <source>
        <strain evidence="3 4">DSM 40340</strain>
    </source>
</reference>
<name>A0A101QJP0_STRCK</name>
<dbReference type="RefSeq" id="WP_059262459.1">
    <property type="nucleotide sequence ID" value="NZ_KQ948353.1"/>
</dbReference>
<evidence type="ECO:0008006" key="5">
    <source>
        <dbReference type="Google" id="ProtNLM"/>
    </source>
</evidence>
<keyword evidence="4" id="KW-1185">Reference proteome</keyword>
<evidence type="ECO:0000313" key="3">
    <source>
        <dbReference type="EMBL" id="KUN31175.1"/>
    </source>
</evidence>
<accession>A0A101QJP0</accession>
<keyword evidence="2" id="KW-0732">Signal</keyword>
<evidence type="ECO:0000256" key="1">
    <source>
        <dbReference type="SAM" id="MobiDB-lite"/>
    </source>
</evidence>
<proteinExistence type="predicted"/>
<feature type="signal peptide" evidence="2">
    <location>
        <begin position="1"/>
        <end position="27"/>
    </location>
</feature>